<dbReference type="AlphaFoldDB" id="A0AAE0XJS3"/>
<feature type="non-terminal residue" evidence="3">
    <location>
        <position position="1"/>
    </location>
</feature>
<dbReference type="Pfam" id="PF12273">
    <property type="entry name" value="RCR"/>
    <property type="match status" value="1"/>
</dbReference>
<reference evidence="3" key="2">
    <citation type="submission" date="2023-06" db="EMBL/GenBank/DDBJ databases">
        <authorList>
            <consortium name="Lawrence Berkeley National Laboratory"/>
            <person name="Haridas S."/>
            <person name="Hensen N."/>
            <person name="Bonometti L."/>
            <person name="Westerberg I."/>
            <person name="Brannstrom I.O."/>
            <person name="Guillou S."/>
            <person name="Cros-Aarteil S."/>
            <person name="Calhoun S."/>
            <person name="Kuo A."/>
            <person name="Mondo S."/>
            <person name="Pangilinan J."/>
            <person name="Riley R."/>
            <person name="Labutti K."/>
            <person name="Andreopoulos B."/>
            <person name="Lipzen A."/>
            <person name="Chen C."/>
            <person name="Yanf M."/>
            <person name="Daum C."/>
            <person name="Ng V."/>
            <person name="Clum A."/>
            <person name="Steindorff A."/>
            <person name="Ohm R."/>
            <person name="Martin F."/>
            <person name="Silar P."/>
            <person name="Natvig D."/>
            <person name="Lalanne C."/>
            <person name="Gautier V."/>
            <person name="Ament-Velasquez S.L."/>
            <person name="Kruys A."/>
            <person name="Hutchinson M.I."/>
            <person name="Powell A.J."/>
            <person name="Barry K."/>
            <person name="Miller A.N."/>
            <person name="Grigoriev I.V."/>
            <person name="Debuchy R."/>
            <person name="Gladieux P."/>
            <person name="Thoren M.H."/>
            <person name="Johannesson H."/>
        </authorList>
    </citation>
    <scope>NUCLEOTIDE SEQUENCE</scope>
    <source>
        <strain evidence="3">CBS 314.62</strain>
    </source>
</reference>
<protein>
    <submittedName>
        <fullName evidence="3">Uncharacterized protein</fullName>
    </submittedName>
</protein>
<evidence type="ECO:0000256" key="1">
    <source>
        <dbReference type="SAM" id="MobiDB-lite"/>
    </source>
</evidence>
<accession>A0AAE0XJS3</accession>
<dbReference type="InterPro" id="IPR020999">
    <property type="entry name" value="Chitin_synth_reg_RCR"/>
</dbReference>
<evidence type="ECO:0000256" key="2">
    <source>
        <dbReference type="SAM" id="Phobius"/>
    </source>
</evidence>
<feature type="compositionally biased region" description="Pro residues" evidence="1">
    <location>
        <begin position="168"/>
        <end position="179"/>
    </location>
</feature>
<name>A0AAE0XJS3_9PEZI</name>
<proteinExistence type="predicted"/>
<keyword evidence="2" id="KW-1133">Transmembrane helix</keyword>
<organism evidence="3 4">
    <name type="scientific">Podospora appendiculata</name>
    <dbReference type="NCBI Taxonomy" id="314037"/>
    <lineage>
        <taxon>Eukaryota</taxon>
        <taxon>Fungi</taxon>
        <taxon>Dikarya</taxon>
        <taxon>Ascomycota</taxon>
        <taxon>Pezizomycotina</taxon>
        <taxon>Sordariomycetes</taxon>
        <taxon>Sordariomycetidae</taxon>
        <taxon>Sordariales</taxon>
        <taxon>Podosporaceae</taxon>
        <taxon>Podospora</taxon>
    </lineage>
</organism>
<feature type="region of interest" description="Disordered" evidence="1">
    <location>
        <begin position="111"/>
        <end position="179"/>
    </location>
</feature>
<feature type="transmembrane region" description="Helical" evidence="2">
    <location>
        <begin position="42"/>
        <end position="61"/>
    </location>
</feature>
<evidence type="ECO:0000313" key="3">
    <source>
        <dbReference type="EMBL" id="KAK3694605.1"/>
    </source>
</evidence>
<keyword evidence="4" id="KW-1185">Reference proteome</keyword>
<comment type="caution">
    <text evidence="3">The sequence shown here is derived from an EMBL/GenBank/DDBJ whole genome shotgun (WGS) entry which is preliminary data.</text>
</comment>
<reference evidence="3" key="1">
    <citation type="journal article" date="2023" name="Mol. Phylogenet. Evol.">
        <title>Genome-scale phylogeny and comparative genomics of the fungal order Sordariales.</title>
        <authorList>
            <person name="Hensen N."/>
            <person name="Bonometti L."/>
            <person name="Westerberg I."/>
            <person name="Brannstrom I.O."/>
            <person name="Guillou S."/>
            <person name="Cros-Aarteil S."/>
            <person name="Calhoun S."/>
            <person name="Haridas S."/>
            <person name="Kuo A."/>
            <person name="Mondo S."/>
            <person name="Pangilinan J."/>
            <person name="Riley R."/>
            <person name="LaButti K."/>
            <person name="Andreopoulos B."/>
            <person name="Lipzen A."/>
            <person name="Chen C."/>
            <person name="Yan M."/>
            <person name="Daum C."/>
            <person name="Ng V."/>
            <person name="Clum A."/>
            <person name="Steindorff A."/>
            <person name="Ohm R.A."/>
            <person name="Martin F."/>
            <person name="Silar P."/>
            <person name="Natvig D.O."/>
            <person name="Lalanne C."/>
            <person name="Gautier V."/>
            <person name="Ament-Velasquez S.L."/>
            <person name="Kruys A."/>
            <person name="Hutchinson M.I."/>
            <person name="Powell A.J."/>
            <person name="Barry K."/>
            <person name="Miller A.N."/>
            <person name="Grigoriev I.V."/>
            <person name="Debuchy R."/>
            <person name="Gladieux P."/>
            <person name="Hiltunen Thoren M."/>
            <person name="Johannesson H."/>
        </authorList>
    </citation>
    <scope>NUCLEOTIDE SEQUENCE</scope>
    <source>
        <strain evidence="3">CBS 314.62</strain>
    </source>
</reference>
<evidence type="ECO:0000313" key="4">
    <source>
        <dbReference type="Proteomes" id="UP001270362"/>
    </source>
</evidence>
<dbReference type="Proteomes" id="UP001270362">
    <property type="component" value="Unassembled WGS sequence"/>
</dbReference>
<gene>
    <name evidence="3" type="ORF">B0T22DRAFT_345769</name>
</gene>
<dbReference type="EMBL" id="JAULSO010000001">
    <property type="protein sequence ID" value="KAK3694605.1"/>
    <property type="molecule type" value="Genomic_DNA"/>
</dbReference>
<sequence length="179" mass="20379">MAKAITSTVVSRQVRECLRTADGYIDEDSCDVPFWYTRTGVIVKWSLFLGLTVIFGLYLMLGYMHAKKRMQKGLPPLRYHRWLVTRAELARVDPRYQNPQAEAQAYHPNNQYYSMQTMPPPPVYDPTSARPPMYEGPPPAGSTKADPSQPTWRAEPTRRPDTEDYEAPPGPPPSVLQPQ</sequence>
<keyword evidence="2" id="KW-0812">Transmembrane</keyword>
<keyword evidence="2" id="KW-0472">Membrane</keyword>